<dbReference type="PANTHER" id="PTHR42852">
    <property type="entry name" value="THIOL:DISULFIDE INTERCHANGE PROTEIN DSBE"/>
    <property type="match status" value="1"/>
</dbReference>
<keyword evidence="2" id="KW-0201">Cytochrome c-type biogenesis</keyword>
<dbReference type="GO" id="GO:0016491">
    <property type="term" value="F:oxidoreductase activity"/>
    <property type="evidence" value="ECO:0007669"/>
    <property type="project" value="InterPro"/>
</dbReference>
<dbReference type="InterPro" id="IPR036249">
    <property type="entry name" value="Thioredoxin-like_sf"/>
</dbReference>
<dbReference type="InterPro" id="IPR050553">
    <property type="entry name" value="Thioredoxin_ResA/DsbE_sf"/>
</dbReference>
<feature type="domain" description="Thioredoxin" evidence="3">
    <location>
        <begin position="31"/>
        <end position="170"/>
    </location>
</feature>
<dbReference type="InterPro" id="IPR013740">
    <property type="entry name" value="Redoxin"/>
</dbReference>
<reference evidence="4" key="1">
    <citation type="submission" date="2018-05" db="EMBL/GenBank/DDBJ databases">
        <authorList>
            <person name="Lanie J.A."/>
            <person name="Ng W.-L."/>
            <person name="Kazmierczak K.M."/>
            <person name="Andrzejewski T.M."/>
            <person name="Davidsen T.M."/>
            <person name="Wayne K.J."/>
            <person name="Tettelin H."/>
            <person name="Glass J.I."/>
            <person name="Rusch D."/>
            <person name="Podicherti R."/>
            <person name="Tsui H.-C.T."/>
            <person name="Winkler M.E."/>
        </authorList>
    </citation>
    <scope>NUCLEOTIDE SEQUENCE</scope>
</reference>
<dbReference type="PANTHER" id="PTHR42852:SF13">
    <property type="entry name" value="PROTEIN DIPZ"/>
    <property type="match status" value="1"/>
</dbReference>
<dbReference type="InterPro" id="IPR017937">
    <property type="entry name" value="Thioredoxin_CS"/>
</dbReference>
<evidence type="ECO:0000256" key="2">
    <source>
        <dbReference type="ARBA" id="ARBA00022748"/>
    </source>
</evidence>
<evidence type="ECO:0000256" key="1">
    <source>
        <dbReference type="ARBA" id="ARBA00004196"/>
    </source>
</evidence>
<proteinExistence type="predicted"/>
<gene>
    <name evidence="4" type="ORF">METZ01_LOCUS127543</name>
</gene>
<dbReference type="EMBL" id="UINC01017895">
    <property type="protein sequence ID" value="SVA74689.1"/>
    <property type="molecule type" value="Genomic_DNA"/>
</dbReference>
<dbReference type="PROSITE" id="PS51352">
    <property type="entry name" value="THIOREDOXIN_2"/>
    <property type="match status" value="1"/>
</dbReference>
<evidence type="ECO:0000259" key="3">
    <source>
        <dbReference type="PROSITE" id="PS51352"/>
    </source>
</evidence>
<organism evidence="4">
    <name type="scientific">marine metagenome</name>
    <dbReference type="NCBI Taxonomy" id="408172"/>
    <lineage>
        <taxon>unclassified sequences</taxon>
        <taxon>metagenomes</taxon>
        <taxon>ecological metagenomes</taxon>
    </lineage>
</organism>
<dbReference type="SUPFAM" id="SSF52833">
    <property type="entry name" value="Thioredoxin-like"/>
    <property type="match status" value="1"/>
</dbReference>
<comment type="subcellular location">
    <subcellularLocation>
        <location evidence="1">Cell envelope</location>
    </subcellularLocation>
</comment>
<dbReference type="GO" id="GO:0030313">
    <property type="term" value="C:cell envelope"/>
    <property type="evidence" value="ECO:0007669"/>
    <property type="project" value="UniProtKB-SubCell"/>
</dbReference>
<sequence>MRLAYIALVILAILGGYLGSDFLRSSDSPRPETEQKLVYFQLPTSRGGQWSSSPVPAKVVLVNFWATWCLPCRSEIPLLIAAQAYHNLGLQVVGIAIDDEEPVRRFEDEVGMNYISLVSRIGGTELMRRYGNPGHLPFTLVFSPEGILLHRKTGEISASDLDHWLRRHFLKQ</sequence>
<name>A0A381YC70_9ZZZZ</name>
<accession>A0A381YC70</accession>
<dbReference type="Gene3D" id="3.40.30.10">
    <property type="entry name" value="Glutaredoxin"/>
    <property type="match status" value="1"/>
</dbReference>
<dbReference type="GO" id="GO:0017004">
    <property type="term" value="P:cytochrome complex assembly"/>
    <property type="evidence" value="ECO:0007669"/>
    <property type="project" value="UniProtKB-KW"/>
</dbReference>
<protein>
    <recommendedName>
        <fullName evidence="3">Thioredoxin domain-containing protein</fullName>
    </recommendedName>
</protein>
<dbReference type="Pfam" id="PF08534">
    <property type="entry name" value="Redoxin"/>
    <property type="match status" value="1"/>
</dbReference>
<dbReference type="PROSITE" id="PS00194">
    <property type="entry name" value="THIOREDOXIN_1"/>
    <property type="match status" value="1"/>
</dbReference>
<evidence type="ECO:0000313" key="4">
    <source>
        <dbReference type="EMBL" id="SVA74689.1"/>
    </source>
</evidence>
<dbReference type="AlphaFoldDB" id="A0A381YC70"/>
<dbReference type="CDD" id="cd02966">
    <property type="entry name" value="TlpA_like_family"/>
    <property type="match status" value="1"/>
</dbReference>
<dbReference type="InterPro" id="IPR013766">
    <property type="entry name" value="Thioredoxin_domain"/>
</dbReference>